<keyword evidence="2" id="KW-0233">DNA recombination</keyword>
<evidence type="ECO:0000313" key="3">
    <source>
        <dbReference type="Proteomes" id="UP000186698"/>
    </source>
</evidence>
<dbReference type="InterPro" id="IPR013762">
    <property type="entry name" value="Integrase-like_cat_sf"/>
</dbReference>
<dbReference type="GO" id="GO:0003677">
    <property type="term" value="F:DNA binding"/>
    <property type="evidence" value="ECO:0007669"/>
    <property type="project" value="UniProtKB-KW"/>
</dbReference>
<organism evidence="3 4">
    <name type="scientific">Xenopus laevis</name>
    <name type="common">African clawed frog</name>
    <dbReference type="NCBI Taxonomy" id="8355"/>
    <lineage>
        <taxon>Eukaryota</taxon>
        <taxon>Metazoa</taxon>
        <taxon>Chordata</taxon>
        <taxon>Craniata</taxon>
        <taxon>Vertebrata</taxon>
        <taxon>Euteleostomi</taxon>
        <taxon>Amphibia</taxon>
        <taxon>Batrachia</taxon>
        <taxon>Anura</taxon>
        <taxon>Pipoidea</taxon>
        <taxon>Pipidae</taxon>
        <taxon>Xenopodinae</taxon>
        <taxon>Xenopus</taxon>
        <taxon>Xenopus</taxon>
    </lineage>
</organism>
<dbReference type="InterPro" id="IPR052925">
    <property type="entry name" value="Phage_Integrase-like_Recomb"/>
</dbReference>
<dbReference type="GO" id="GO:0015074">
    <property type="term" value="P:DNA integration"/>
    <property type="evidence" value="ECO:0007669"/>
    <property type="project" value="InterPro"/>
</dbReference>
<dbReference type="AlphaFoldDB" id="A0A8J1MPJ0"/>
<gene>
    <name evidence="4" type="primary">LOC121401588</name>
</gene>
<dbReference type="RefSeq" id="XP_041442960.1">
    <property type="nucleotide sequence ID" value="XM_041587026.1"/>
</dbReference>
<evidence type="ECO:0000313" key="4">
    <source>
        <dbReference type="RefSeq" id="XP_041442960.1"/>
    </source>
</evidence>
<dbReference type="PANTHER" id="PTHR34605:SF7">
    <property type="match status" value="1"/>
</dbReference>
<accession>A0A8J1MPJ0</accession>
<dbReference type="InterPro" id="IPR010998">
    <property type="entry name" value="Integrase_recombinase_N"/>
</dbReference>
<dbReference type="Gene3D" id="1.10.150.130">
    <property type="match status" value="1"/>
</dbReference>
<dbReference type="GO" id="GO:0006310">
    <property type="term" value="P:DNA recombination"/>
    <property type="evidence" value="ECO:0007669"/>
    <property type="project" value="UniProtKB-KW"/>
</dbReference>
<proteinExistence type="predicted"/>
<keyword evidence="1" id="KW-0238">DNA-binding</keyword>
<dbReference type="SUPFAM" id="SSF47823">
    <property type="entry name" value="lambda integrase-like, N-terminal domain"/>
    <property type="match status" value="1"/>
</dbReference>
<reference evidence="4" key="1">
    <citation type="submission" date="2025-08" db="UniProtKB">
        <authorList>
            <consortium name="RefSeq"/>
        </authorList>
    </citation>
    <scope>IDENTIFICATION</scope>
    <source>
        <strain evidence="4">J_2021</strain>
        <tissue evidence="4">Erythrocytes</tissue>
    </source>
</reference>
<evidence type="ECO:0000256" key="2">
    <source>
        <dbReference type="ARBA" id="ARBA00023172"/>
    </source>
</evidence>
<protein>
    <submittedName>
        <fullName evidence="4">Uncharacterized protein LOC121401588 isoform X3</fullName>
    </submittedName>
</protein>
<evidence type="ECO:0000256" key="1">
    <source>
        <dbReference type="ARBA" id="ARBA00023125"/>
    </source>
</evidence>
<dbReference type="GeneID" id="121401588"/>
<dbReference type="InterPro" id="IPR011010">
    <property type="entry name" value="DNA_brk_join_enz"/>
</dbReference>
<dbReference type="PANTHER" id="PTHR34605">
    <property type="entry name" value="PHAGE_INTEGRASE DOMAIN-CONTAINING PROTEIN"/>
    <property type="match status" value="1"/>
</dbReference>
<dbReference type="Proteomes" id="UP000186698">
    <property type="component" value="Chromosome 3L"/>
</dbReference>
<dbReference type="SUPFAM" id="SSF56349">
    <property type="entry name" value="DNA breaking-rejoining enzymes"/>
    <property type="match status" value="1"/>
</dbReference>
<sequence length="303" mass="33787">MAVGEPLLEELYGKSVSERTLAAYKKAWKRWQLFCESSKREGSTKDLLSFLALMYREGKSKAGASATLAAISHFSVAEGRPEIVRSPVISKVIKGWARAEGPRVDEREPIVESRLTLVIRALKKVCFDQFEYMLFRAAFTLAFGGALRLSELVPPSKKAAGKGLMDKHVVIQEGKALDYVSRSKTDQEGKGRWIGIEATGKITCTVKALVNYRTVRPGGGQLLLLHKDSSPLSAFQFSQVLKKAVIVNGWDPKKFSSYSFRIGAATEAAMRGECIEKIKKMGRWKSEAYRKYIRPVEKMRKGS</sequence>
<dbReference type="Gene3D" id="1.10.443.10">
    <property type="entry name" value="Intergrase catalytic core"/>
    <property type="match status" value="1"/>
</dbReference>
<keyword evidence="3" id="KW-1185">Reference proteome</keyword>
<name>A0A8J1MPJ0_XENLA</name>